<dbReference type="GO" id="GO:0005886">
    <property type="term" value="C:plasma membrane"/>
    <property type="evidence" value="ECO:0007669"/>
    <property type="project" value="TreeGrafter"/>
</dbReference>
<evidence type="ECO:0000256" key="3">
    <source>
        <dbReference type="ARBA" id="ARBA00022737"/>
    </source>
</evidence>
<evidence type="ECO:0000259" key="9">
    <source>
        <dbReference type="Pfam" id="PF13962"/>
    </source>
</evidence>
<evidence type="ECO:0000256" key="8">
    <source>
        <dbReference type="SAM" id="Phobius"/>
    </source>
</evidence>
<keyword evidence="4 8" id="KW-1133">Transmembrane helix</keyword>
<organism evidence="10">
    <name type="scientific">Fagus sylvatica</name>
    <name type="common">Beechnut</name>
    <dbReference type="NCBI Taxonomy" id="28930"/>
    <lineage>
        <taxon>Eukaryota</taxon>
        <taxon>Viridiplantae</taxon>
        <taxon>Streptophyta</taxon>
        <taxon>Embryophyta</taxon>
        <taxon>Tracheophyta</taxon>
        <taxon>Spermatophyta</taxon>
        <taxon>Magnoliopsida</taxon>
        <taxon>eudicotyledons</taxon>
        <taxon>Gunneridae</taxon>
        <taxon>Pentapetalae</taxon>
        <taxon>rosids</taxon>
        <taxon>fabids</taxon>
        <taxon>Fagales</taxon>
        <taxon>Fagaceae</taxon>
        <taxon>Fagus</taxon>
    </lineage>
</organism>
<proteinExistence type="predicted"/>
<feature type="transmembrane region" description="Helical" evidence="8">
    <location>
        <begin position="343"/>
        <end position="364"/>
    </location>
</feature>
<evidence type="ECO:0000256" key="6">
    <source>
        <dbReference type="ARBA" id="ARBA00023136"/>
    </source>
</evidence>
<dbReference type="PANTHER" id="PTHR24186">
    <property type="entry name" value="PROTEIN PHOSPHATASE 1 REGULATORY SUBUNIT"/>
    <property type="match status" value="1"/>
</dbReference>
<gene>
    <name evidence="10" type="ORF">FSB_LOCUS18192</name>
</gene>
<dbReference type="EMBL" id="OIVN01001136">
    <property type="protein sequence ID" value="SPC90310.1"/>
    <property type="molecule type" value="Genomic_DNA"/>
</dbReference>
<name>A0A2N9FT99_FAGSY</name>
<sequence>MSGCTTTLYRLIHKDPHLLNKISRTSLSETPLHISALVGHLDFSRALLHLKPQLAIELDTHRRCPLHLASAEGHIEITQALLYANDNTCLIRDQDGRIPLHYAAMRGRVEVVRELIVARPESTRVVLEIDGEETILHLCVKYNQLEALKLLVESVSDEGEFLNSKDHEGGNTILHLAVMLKQIETVKYLLSVSKVKEGADALNWMGFTALELLEHHSRDFKSFIIRNILMDANLKSGNEQNNFPPPSATIVDHRESTKLARSSKKRRKWFKYQGDWIEETRGALMVVATVITTITFQPAVSPPGGVWQTNVNDTSQGFGCNPNNTCAAGTSVLGSTSDFDMFICFNTISFTASVCIIFLLISGLPLKNKFFMGLSTFAMCTTLIFLAFAYLEAIFLVVRDYHIYPTLERVGASNGHIYKAMGNPHL</sequence>
<dbReference type="InterPro" id="IPR036770">
    <property type="entry name" value="Ankyrin_rpt-contain_sf"/>
</dbReference>
<keyword evidence="2 8" id="KW-0812">Transmembrane</keyword>
<keyword evidence="5 7" id="KW-0040">ANK repeat</keyword>
<evidence type="ECO:0000256" key="7">
    <source>
        <dbReference type="PROSITE-ProRule" id="PRU00023"/>
    </source>
</evidence>
<protein>
    <recommendedName>
        <fullName evidence="9">PGG domain-containing protein</fullName>
    </recommendedName>
</protein>
<feature type="repeat" description="ANK" evidence="7">
    <location>
        <begin position="95"/>
        <end position="116"/>
    </location>
</feature>
<dbReference type="SMART" id="SM00248">
    <property type="entry name" value="ANK"/>
    <property type="match status" value="5"/>
</dbReference>
<dbReference type="InterPro" id="IPR026961">
    <property type="entry name" value="PGG_dom"/>
</dbReference>
<evidence type="ECO:0000256" key="5">
    <source>
        <dbReference type="ARBA" id="ARBA00023043"/>
    </source>
</evidence>
<dbReference type="Pfam" id="PF12796">
    <property type="entry name" value="Ank_2"/>
    <property type="match status" value="2"/>
</dbReference>
<dbReference type="AlphaFoldDB" id="A0A2N9FT99"/>
<dbReference type="PROSITE" id="PS50297">
    <property type="entry name" value="ANK_REP_REGION"/>
    <property type="match status" value="1"/>
</dbReference>
<dbReference type="Pfam" id="PF13962">
    <property type="entry name" value="PGG"/>
    <property type="match status" value="1"/>
</dbReference>
<evidence type="ECO:0000256" key="2">
    <source>
        <dbReference type="ARBA" id="ARBA00022692"/>
    </source>
</evidence>
<dbReference type="Pfam" id="PF00023">
    <property type="entry name" value="Ank"/>
    <property type="match status" value="1"/>
</dbReference>
<dbReference type="InterPro" id="IPR002110">
    <property type="entry name" value="Ankyrin_rpt"/>
</dbReference>
<evidence type="ECO:0000256" key="1">
    <source>
        <dbReference type="ARBA" id="ARBA00004141"/>
    </source>
</evidence>
<keyword evidence="6 8" id="KW-0472">Membrane</keyword>
<feature type="domain" description="PGG" evidence="9">
    <location>
        <begin position="275"/>
        <end position="396"/>
    </location>
</feature>
<dbReference type="SUPFAM" id="SSF48403">
    <property type="entry name" value="Ankyrin repeat"/>
    <property type="match status" value="1"/>
</dbReference>
<comment type="subcellular location">
    <subcellularLocation>
        <location evidence="1">Membrane</location>
        <topology evidence="1">Multi-pass membrane protein</topology>
    </subcellularLocation>
</comment>
<feature type="transmembrane region" description="Helical" evidence="8">
    <location>
        <begin position="370"/>
        <end position="391"/>
    </location>
</feature>
<evidence type="ECO:0000313" key="10">
    <source>
        <dbReference type="EMBL" id="SPC90310.1"/>
    </source>
</evidence>
<reference evidence="10" key="1">
    <citation type="submission" date="2018-02" db="EMBL/GenBank/DDBJ databases">
        <authorList>
            <person name="Cohen D.B."/>
            <person name="Kent A.D."/>
        </authorList>
    </citation>
    <scope>NUCLEOTIDE SEQUENCE</scope>
</reference>
<keyword evidence="3" id="KW-0677">Repeat</keyword>
<accession>A0A2N9FT99</accession>
<dbReference type="PANTHER" id="PTHR24186:SF37">
    <property type="entry name" value="PGG DOMAIN-CONTAINING PROTEIN"/>
    <property type="match status" value="1"/>
</dbReference>
<dbReference type="Gene3D" id="1.25.40.20">
    <property type="entry name" value="Ankyrin repeat-containing domain"/>
    <property type="match status" value="2"/>
</dbReference>
<dbReference type="PROSITE" id="PS50088">
    <property type="entry name" value="ANK_REPEAT"/>
    <property type="match status" value="1"/>
</dbReference>
<evidence type="ECO:0000256" key="4">
    <source>
        <dbReference type="ARBA" id="ARBA00022989"/>
    </source>
</evidence>